<dbReference type="eggNOG" id="COG1159">
    <property type="taxonomic scope" value="Bacteria"/>
</dbReference>
<dbReference type="GO" id="GO:0005829">
    <property type="term" value="C:cytosol"/>
    <property type="evidence" value="ECO:0007669"/>
    <property type="project" value="TreeGrafter"/>
</dbReference>
<dbReference type="GO" id="GO:0043024">
    <property type="term" value="F:ribosomal small subunit binding"/>
    <property type="evidence" value="ECO:0007669"/>
    <property type="project" value="TreeGrafter"/>
</dbReference>
<evidence type="ECO:0000313" key="9">
    <source>
        <dbReference type="EMBL" id="CCH03235.1"/>
    </source>
</evidence>
<dbReference type="HOGENOM" id="CLU_038009_1_3_10"/>
<feature type="binding site" evidence="6">
    <location>
        <begin position="132"/>
        <end position="135"/>
    </location>
    <ligand>
        <name>GTP</name>
        <dbReference type="ChEBI" id="CHEBI:37565"/>
    </ligand>
</feature>
<dbReference type="PATRIC" id="fig|1166018.3.peg.2211"/>
<dbReference type="Gene3D" id="3.40.50.300">
    <property type="entry name" value="P-loop containing nucleotide triphosphate hydrolases"/>
    <property type="match status" value="1"/>
</dbReference>
<feature type="region of interest" description="G4" evidence="7">
    <location>
        <begin position="132"/>
        <end position="135"/>
    </location>
</feature>
<dbReference type="SUPFAM" id="SSF52540">
    <property type="entry name" value="P-loop containing nucleoside triphosphate hydrolases"/>
    <property type="match status" value="1"/>
</dbReference>
<dbReference type="Proteomes" id="UP000011058">
    <property type="component" value="Chromosome"/>
</dbReference>
<feature type="region of interest" description="G5" evidence="7">
    <location>
        <begin position="210"/>
        <end position="212"/>
    </location>
</feature>
<comment type="similarity">
    <text evidence="1 6 7">Belongs to the TRAFAC class TrmE-Era-EngA-EngB-Septin-like GTPase superfamily. Era GTPase family.</text>
</comment>
<comment type="subunit">
    <text evidence="6">Monomer.</text>
</comment>
<keyword evidence="5 6" id="KW-0342">GTP-binding</keyword>
<dbReference type="InterPro" id="IPR009019">
    <property type="entry name" value="KH_sf_prok-type"/>
</dbReference>
<dbReference type="InterPro" id="IPR027417">
    <property type="entry name" value="P-loop_NTPase"/>
</dbReference>
<feature type="binding site" evidence="6">
    <location>
        <begin position="21"/>
        <end position="28"/>
    </location>
    <ligand>
        <name>GTP</name>
        <dbReference type="ChEBI" id="CHEBI:37565"/>
    </ligand>
</feature>
<dbReference type="AlphaFoldDB" id="I0KGI2"/>
<evidence type="ECO:0000256" key="1">
    <source>
        <dbReference type="ARBA" id="ARBA00007921"/>
    </source>
</evidence>
<dbReference type="STRING" id="1166018.FAES_5236"/>
<dbReference type="InterPro" id="IPR005225">
    <property type="entry name" value="Small_GTP-bd"/>
</dbReference>
<evidence type="ECO:0000256" key="7">
    <source>
        <dbReference type="PROSITE-ProRule" id="PRU01050"/>
    </source>
</evidence>
<evidence type="ECO:0000256" key="6">
    <source>
        <dbReference type="HAMAP-Rule" id="MF_00367"/>
    </source>
</evidence>
<keyword evidence="10" id="KW-1185">Reference proteome</keyword>
<dbReference type="GO" id="GO:0005525">
    <property type="term" value="F:GTP binding"/>
    <property type="evidence" value="ECO:0007669"/>
    <property type="project" value="UniProtKB-UniRule"/>
</dbReference>
<feature type="domain" description="Era-type G" evidence="8">
    <location>
        <begin position="13"/>
        <end position="231"/>
    </location>
</feature>
<keyword evidence="3 6" id="KW-0547">Nucleotide-binding</keyword>
<dbReference type="Pfam" id="PF07650">
    <property type="entry name" value="KH_2"/>
    <property type="match status" value="1"/>
</dbReference>
<proteinExistence type="inferred from homology"/>
<protein>
    <recommendedName>
        <fullName evidence="2 6">GTPase Era</fullName>
    </recommendedName>
</protein>
<evidence type="ECO:0000256" key="3">
    <source>
        <dbReference type="ARBA" id="ARBA00022741"/>
    </source>
</evidence>
<evidence type="ECO:0000256" key="2">
    <source>
        <dbReference type="ARBA" id="ARBA00020484"/>
    </source>
</evidence>
<dbReference type="RefSeq" id="WP_015334334.1">
    <property type="nucleotide sequence ID" value="NC_020054.1"/>
</dbReference>
<gene>
    <name evidence="6" type="primary">era</name>
    <name evidence="9" type="ORF">FAES_5236</name>
</gene>
<name>I0KGI2_9BACT</name>
<dbReference type="CDD" id="cd22534">
    <property type="entry name" value="KH-II_Era"/>
    <property type="match status" value="1"/>
</dbReference>
<accession>I0KGI2</accession>
<dbReference type="HAMAP" id="MF_00367">
    <property type="entry name" value="GTPase_Era"/>
    <property type="match status" value="1"/>
</dbReference>
<dbReference type="SUPFAM" id="SSF54814">
    <property type="entry name" value="Prokaryotic type KH domain (KH-domain type II)"/>
    <property type="match status" value="1"/>
</dbReference>
<keyword evidence="6" id="KW-0472">Membrane</keyword>
<dbReference type="CDD" id="cd04163">
    <property type="entry name" value="Era"/>
    <property type="match status" value="1"/>
</dbReference>
<feature type="region of interest" description="G2" evidence="7">
    <location>
        <begin position="47"/>
        <end position="51"/>
    </location>
</feature>
<keyword evidence="6" id="KW-0699">rRNA-binding</keyword>
<dbReference type="PANTHER" id="PTHR42698:SF1">
    <property type="entry name" value="GTPASE ERA, MITOCHONDRIAL"/>
    <property type="match status" value="1"/>
</dbReference>
<keyword evidence="6" id="KW-0690">Ribosome biogenesis</keyword>
<dbReference type="PANTHER" id="PTHR42698">
    <property type="entry name" value="GTPASE ERA"/>
    <property type="match status" value="1"/>
</dbReference>
<comment type="subcellular location">
    <subcellularLocation>
        <location evidence="6">Cytoplasm</location>
    </subcellularLocation>
    <subcellularLocation>
        <location evidence="6">Cell membrane</location>
        <topology evidence="6">Peripheral membrane protein</topology>
    </subcellularLocation>
</comment>
<dbReference type="GO" id="GO:0005886">
    <property type="term" value="C:plasma membrane"/>
    <property type="evidence" value="ECO:0007669"/>
    <property type="project" value="UniProtKB-SubCell"/>
</dbReference>
<comment type="function">
    <text evidence="6">An essential GTPase that binds both GDP and GTP, with rapid nucleotide exchange. Plays a role in 16S rRNA processing and 30S ribosomal subunit biogenesis and possibly also in cell cycle regulation and energy metabolism.</text>
</comment>
<dbReference type="InterPro" id="IPR005662">
    <property type="entry name" value="GTPase_Era-like"/>
</dbReference>
<evidence type="ECO:0000256" key="4">
    <source>
        <dbReference type="ARBA" id="ARBA00022884"/>
    </source>
</evidence>
<dbReference type="OrthoDB" id="9805918at2"/>
<reference evidence="9 10" key="1">
    <citation type="journal article" date="2012" name="J. Bacteriol.">
        <title>Genome Sequence of Fibrella aestuarina BUZ 2T, a Filamentous Marine Bacterium.</title>
        <authorList>
            <person name="Filippini M."/>
            <person name="Qi W."/>
            <person name="Blom J."/>
            <person name="Goesmann A."/>
            <person name="Smits T.H."/>
            <person name="Bagheri H.C."/>
        </authorList>
    </citation>
    <scope>NUCLEOTIDE SEQUENCE [LARGE SCALE GENOMIC DNA]</scope>
    <source>
        <strain evidence="10">BUZ 2T</strain>
    </source>
</reference>
<dbReference type="PROSITE" id="PS51713">
    <property type="entry name" value="G_ERA"/>
    <property type="match status" value="1"/>
</dbReference>
<dbReference type="InterPro" id="IPR006073">
    <property type="entry name" value="GTP-bd"/>
</dbReference>
<dbReference type="InterPro" id="IPR015946">
    <property type="entry name" value="KH_dom-like_a/b"/>
</dbReference>
<organism evidence="9 10">
    <name type="scientific">Fibrella aestuarina BUZ 2</name>
    <dbReference type="NCBI Taxonomy" id="1166018"/>
    <lineage>
        <taxon>Bacteria</taxon>
        <taxon>Pseudomonadati</taxon>
        <taxon>Bacteroidota</taxon>
        <taxon>Cytophagia</taxon>
        <taxon>Cytophagales</taxon>
        <taxon>Spirosomataceae</taxon>
        <taxon>Fibrella</taxon>
    </lineage>
</organism>
<dbReference type="KEGG" id="fae:FAES_5236"/>
<keyword evidence="4 6" id="KW-0694">RNA-binding</keyword>
<evidence type="ECO:0000256" key="5">
    <source>
        <dbReference type="ARBA" id="ARBA00023134"/>
    </source>
</evidence>
<feature type="region of interest" description="G1" evidence="7">
    <location>
        <begin position="21"/>
        <end position="28"/>
    </location>
</feature>
<dbReference type="InterPro" id="IPR030388">
    <property type="entry name" value="G_ERA_dom"/>
</dbReference>
<keyword evidence="6" id="KW-1003">Cell membrane</keyword>
<dbReference type="Gene3D" id="3.30.300.20">
    <property type="match status" value="1"/>
</dbReference>
<dbReference type="GO" id="GO:0000028">
    <property type="term" value="P:ribosomal small subunit assembly"/>
    <property type="evidence" value="ECO:0007669"/>
    <property type="project" value="TreeGrafter"/>
</dbReference>
<dbReference type="Pfam" id="PF01926">
    <property type="entry name" value="MMR_HSR1"/>
    <property type="match status" value="1"/>
</dbReference>
<evidence type="ECO:0000313" key="10">
    <source>
        <dbReference type="Proteomes" id="UP000011058"/>
    </source>
</evidence>
<feature type="binding site" evidence="6">
    <location>
        <begin position="72"/>
        <end position="76"/>
    </location>
    <ligand>
        <name>GTP</name>
        <dbReference type="ChEBI" id="CHEBI:37565"/>
    </ligand>
</feature>
<sequence length="354" mass="40386">MGSPDIQPPDGHKAGFVSIVGKPNVGKSTLMNQLVGERLSIITSKAQTTRHRIMGIMNGNHHGQPFQLVYSDTPGIIKPQYRLHESMMNFVRGSLEDADVILFVTDIFEKHDEDDVIRRLKYANVPILLLINKIDQATDEQIEEKIRYWEEHFEIGGIVNADDDDDAAVVDPDIDELAAEHELDEEPAPDDVPGTKVPTGPRKATEIIPVSALNGVNIDRLFDSIMAHLPNHPPYFPDDELTDKPERFFASEIIREKIFLNYKKEVPYSSEVIVHGFKERDDMIVISADILVERPTQRAILLGEKGNMIKKTGIMAREELERFFAKKVFLETHVRVEPDWRQKQQMLRRLGYDE</sequence>
<dbReference type="InterPro" id="IPR004044">
    <property type="entry name" value="KH_dom_type_2"/>
</dbReference>
<dbReference type="EMBL" id="HE796683">
    <property type="protein sequence ID" value="CCH03235.1"/>
    <property type="molecule type" value="Genomic_DNA"/>
</dbReference>
<dbReference type="GO" id="GO:0070181">
    <property type="term" value="F:small ribosomal subunit rRNA binding"/>
    <property type="evidence" value="ECO:0007669"/>
    <property type="project" value="UniProtKB-UniRule"/>
</dbReference>
<evidence type="ECO:0000259" key="8">
    <source>
        <dbReference type="PROSITE" id="PS51713"/>
    </source>
</evidence>
<dbReference type="NCBIfam" id="TIGR00231">
    <property type="entry name" value="small_GTP"/>
    <property type="match status" value="1"/>
</dbReference>
<feature type="region of interest" description="G3" evidence="7">
    <location>
        <begin position="72"/>
        <end position="75"/>
    </location>
</feature>
<dbReference type="GO" id="GO:0003924">
    <property type="term" value="F:GTPase activity"/>
    <property type="evidence" value="ECO:0007669"/>
    <property type="project" value="UniProtKB-UniRule"/>
</dbReference>
<keyword evidence="6" id="KW-0963">Cytoplasm</keyword>